<keyword evidence="4 9" id="KW-0560">Oxidoreductase</keyword>
<gene>
    <name evidence="9" type="ORF">LSAA_804</name>
</gene>
<dbReference type="EMBL" id="HG994580">
    <property type="protein sequence ID" value="CAF2770070.1"/>
    <property type="molecule type" value="Genomic_DNA"/>
</dbReference>
<dbReference type="Pfam" id="PF01753">
    <property type="entry name" value="zf-MYND"/>
    <property type="match status" value="1"/>
</dbReference>
<protein>
    <submittedName>
        <fullName evidence="9">FBXL10_11</fullName>
        <ecNumber evidence="9">1.14.11.27</ecNumber>
    </submittedName>
</protein>
<dbReference type="SUPFAM" id="SSF51197">
    <property type="entry name" value="Clavaminate synthase-like"/>
    <property type="match status" value="1"/>
</dbReference>
<keyword evidence="5" id="KW-0408">Iron</keyword>
<evidence type="ECO:0000256" key="1">
    <source>
        <dbReference type="ARBA" id="ARBA00022723"/>
    </source>
</evidence>
<dbReference type="Pfam" id="PF16866">
    <property type="entry name" value="PHD_4"/>
    <property type="match status" value="1"/>
</dbReference>
<dbReference type="InterPro" id="IPR002893">
    <property type="entry name" value="Znf_MYND"/>
</dbReference>
<evidence type="ECO:0000256" key="5">
    <source>
        <dbReference type="ARBA" id="ARBA00023004"/>
    </source>
</evidence>
<dbReference type="InterPro" id="IPR050690">
    <property type="entry name" value="JHDM1_Histone_Demethylase"/>
</dbReference>
<organism evidence="9 10">
    <name type="scientific">Lepeophtheirus salmonis</name>
    <name type="common">Salmon louse</name>
    <name type="synonym">Caligus salmonis</name>
    <dbReference type="NCBI Taxonomy" id="72036"/>
    <lineage>
        <taxon>Eukaryota</taxon>
        <taxon>Metazoa</taxon>
        <taxon>Ecdysozoa</taxon>
        <taxon>Arthropoda</taxon>
        <taxon>Crustacea</taxon>
        <taxon>Multicrustacea</taxon>
        <taxon>Hexanauplia</taxon>
        <taxon>Copepoda</taxon>
        <taxon>Siphonostomatoida</taxon>
        <taxon>Caligidae</taxon>
        <taxon>Lepeophtheirus</taxon>
    </lineage>
</organism>
<evidence type="ECO:0000256" key="2">
    <source>
        <dbReference type="ARBA" id="ARBA00022771"/>
    </source>
</evidence>
<dbReference type="EC" id="1.14.11.27" evidence="9"/>
<feature type="compositionally biased region" description="Basic and acidic residues" evidence="8">
    <location>
        <begin position="669"/>
        <end position="678"/>
    </location>
</feature>
<dbReference type="AlphaFoldDB" id="A0A7R8CGJ4"/>
<dbReference type="PROSITE" id="PS50865">
    <property type="entry name" value="ZF_MYND_2"/>
    <property type="match status" value="1"/>
</dbReference>
<evidence type="ECO:0000256" key="4">
    <source>
        <dbReference type="ARBA" id="ARBA00023002"/>
    </source>
</evidence>
<dbReference type="Gene3D" id="6.10.140.2220">
    <property type="match status" value="1"/>
</dbReference>
<dbReference type="GO" id="GO:0003677">
    <property type="term" value="F:DNA binding"/>
    <property type="evidence" value="ECO:0007669"/>
    <property type="project" value="InterPro"/>
</dbReference>
<evidence type="ECO:0000256" key="6">
    <source>
        <dbReference type="ARBA" id="ARBA00023015"/>
    </source>
</evidence>
<accession>A0A7R8CGJ4</accession>
<dbReference type="PANTHER" id="PTHR23123">
    <property type="entry name" value="PHD/F-BOX CONTAINING PROTEIN"/>
    <property type="match status" value="1"/>
</dbReference>
<keyword evidence="6" id="KW-0805">Transcription regulation</keyword>
<dbReference type="Gene3D" id="3.30.40.10">
    <property type="entry name" value="Zinc/RING finger domain, C3HC4 (zinc finger)"/>
    <property type="match status" value="1"/>
</dbReference>
<dbReference type="Pfam" id="PF20179">
    <property type="entry name" value="MSS51_C"/>
    <property type="match status" value="1"/>
</dbReference>
<dbReference type="InterPro" id="IPR002857">
    <property type="entry name" value="Znf_CXXC"/>
</dbReference>
<dbReference type="SUPFAM" id="SSF144232">
    <property type="entry name" value="HIT/MYND zinc finger-like"/>
    <property type="match status" value="1"/>
</dbReference>
<keyword evidence="1" id="KW-0479">Metal-binding</keyword>
<keyword evidence="7" id="KW-0804">Transcription</keyword>
<keyword evidence="3" id="KW-0862">Zinc</keyword>
<keyword evidence="2" id="KW-0863">Zinc-finger</keyword>
<dbReference type="InterPro" id="IPR003347">
    <property type="entry name" value="JmjC_dom"/>
</dbReference>
<proteinExistence type="predicted"/>
<name>A0A7R8CGJ4_LEPSM</name>
<evidence type="ECO:0000256" key="7">
    <source>
        <dbReference type="ARBA" id="ARBA00023163"/>
    </source>
</evidence>
<evidence type="ECO:0000313" key="10">
    <source>
        <dbReference type="Proteomes" id="UP000675881"/>
    </source>
</evidence>
<dbReference type="SMART" id="SM00558">
    <property type="entry name" value="JmjC"/>
    <property type="match status" value="1"/>
</dbReference>
<dbReference type="InterPro" id="IPR019787">
    <property type="entry name" value="Znf_PHD-finger"/>
</dbReference>
<feature type="region of interest" description="Disordered" evidence="8">
    <location>
        <begin position="669"/>
        <end position="688"/>
    </location>
</feature>
<sequence>MEPILSSPRYYWGCCMVCRETGSHKKTIEAMLAYYCSVEHQKKDWKSHKKICSFFSRSPCFEEVHEDLEKWMKYRIQLLRDCESIQNERALQPWEKDMFFFPKVCRFCRKFSKDNTYDCLECLNVTYCSEEHKRFYDHSKICKELKFAMGCDNYEATVSVAAPRMPYENDGKANFMAELEFRFLTDRLSGPLSIIYSGVCSKLSNERVIEDLKHLTIHIPGSNIMEMLGIIKFEYILHRLPQCESLKIVFVGPELDNEEEGPCSSIRECGDCGDKGRSVLYELHRCEYKDFVSSPDYSLPDLITVFNCGFHEFENQSELDTWKNSLSSLTKNPGVPLVFYFLYSEEVSSRDLTVGLFQRDGGFLSPILIKEKDGLGIRIQPGSSLGDIRSAIGSRKLLLVTDSSSLSTSEKTFKELHKFLEFTSRIPLWFSFYNNRLFRHLDWADKAWPPHLRDTHFPNTQRKLYIGSKSSFIDFKVNPGGSSSWHFVYSGHQTHLLIPPTDDNLKIYEDWVAQKRKPIVFLPDSAKNILKVECPEGATLFIPGGWIHGTFNNEDSLVFDSLVKTHLDLPEEEKRRMKLERGENIDPNKEILFRNLNEIPPSSEHIHLTQAELQGIKFIVMYLHQLSSNKKNVPLMLPDPIGVIKDNDDVDNFLKKSRKNFLPPIDKKTAVIKSKKEPPSSPSSSRTNTVVSAATLLMGNNNCNRRRRVRCKVCEACMGGDCQICIYCKDMLKYGGQGRMKQTCEKRRCLQPQLPICAFCSVCNLDGWFGTPKLQSKECDRPEEPPNLFECTVCLEIIHPACAEKTIGLGKINNELCNSWECTNCFNSGFGTAPSRIRKRKLSVEGEDTPPEETSQEY</sequence>
<dbReference type="Gene3D" id="2.60.120.650">
    <property type="entry name" value="Cupin"/>
    <property type="match status" value="1"/>
</dbReference>
<dbReference type="GO" id="GO:0140680">
    <property type="term" value="F:histone H3K36me/H3K36me2 demethylase activity"/>
    <property type="evidence" value="ECO:0007669"/>
    <property type="project" value="UniProtKB-EC"/>
</dbReference>
<dbReference type="InterPro" id="IPR013083">
    <property type="entry name" value="Znf_RING/FYVE/PHD"/>
</dbReference>
<dbReference type="Gene3D" id="6.10.280.250">
    <property type="match status" value="1"/>
</dbReference>
<dbReference type="OrthoDB" id="5876800at2759"/>
<dbReference type="GO" id="GO:0008270">
    <property type="term" value="F:zinc ion binding"/>
    <property type="evidence" value="ECO:0007669"/>
    <property type="project" value="UniProtKB-KW"/>
</dbReference>
<keyword evidence="10" id="KW-1185">Reference proteome</keyword>
<evidence type="ECO:0000313" key="9">
    <source>
        <dbReference type="EMBL" id="CAF2770070.1"/>
    </source>
</evidence>
<dbReference type="PROSITE" id="PS51184">
    <property type="entry name" value="JMJC"/>
    <property type="match status" value="1"/>
</dbReference>
<dbReference type="Proteomes" id="UP000675881">
    <property type="component" value="Chromosome 1"/>
</dbReference>
<reference evidence="9" key="1">
    <citation type="submission" date="2021-02" db="EMBL/GenBank/DDBJ databases">
        <authorList>
            <person name="Bekaert M."/>
        </authorList>
    </citation>
    <scope>NUCLEOTIDE SEQUENCE</scope>
    <source>
        <strain evidence="9">IoA-00</strain>
    </source>
</reference>
<dbReference type="InterPro" id="IPR046824">
    <property type="entry name" value="Mss51-like_C"/>
</dbReference>
<dbReference type="PROSITE" id="PS51058">
    <property type="entry name" value="ZF_CXXC"/>
    <property type="match status" value="1"/>
</dbReference>
<dbReference type="Pfam" id="PF02008">
    <property type="entry name" value="zf-CXXC"/>
    <property type="match status" value="1"/>
</dbReference>
<evidence type="ECO:0000256" key="3">
    <source>
        <dbReference type="ARBA" id="ARBA00022833"/>
    </source>
</evidence>
<evidence type="ECO:0000256" key="8">
    <source>
        <dbReference type="SAM" id="MobiDB-lite"/>
    </source>
</evidence>